<organism evidence="12 13">
    <name type="scientific">Panicum miliaceum</name>
    <name type="common">Proso millet</name>
    <name type="synonym">Broomcorn millet</name>
    <dbReference type="NCBI Taxonomy" id="4540"/>
    <lineage>
        <taxon>Eukaryota</taxon>
        <taxon>Viridiplantae</taxon>
        <taxon>Streptophyta</taxon>
        <taxon>Embryophyta</taxon>
        <taxon>Tracheophyta</taxon>
        <taxon>Spermatophyta</taxon>
        <taxon>Magnoliopsida</taxon>
        <taxon>Liliopsida</taxon>
        <taxon>Poales</taxon>
        <taxon>Poaceae</taxon>
        <taxon>PACMAD clade</taxon>
        <taxon>Panicoideae</taxon>
        <taxon>Panicodae</taxon>
        <taxon>Paniceae</taxon>
        <taxon>Panicinae</taxon>
        <taxon>Panicum</taxon>
        <taxon>Panicum sect. Panicum</taxon>
    </lineage>
</organism>
<feature type="domain" description="Protein kinase" evidence="11">
    <location>
        <begin position="1"/>
        <end position="284"/>
    </location>
</feature>
<dbReference type="InterPro" id="IPR017441">
    <property type="entry name" value="Protein_kinase_ATP_BS"/>
</dbReference>
<keyword evidence="1 9" id="KW-0723">Serine/threonine-protein kinase</keyword>
<feature type="binding site" evidence="8">
    <location>
        <position position="133"/>
    </location>
    <ligand>
        <name>ATP</name>
        <dbReference type="ChEBI" id="CHEBI:30616"/>
    </ligand>
</feature>
<feature type="region of interest" description="Disordered" evidence="10">
    <location>
        <begin position="1"/>
        <end position="43"/>
    </location>
</feature>
<name>A0A3L6PAB4_PANMI</name>
<dbReference type="Pfam" id="PF00069">
    <property type="entry name" value="Pkinase"/>
    <property type="match status" value="1"/>
</dbReference>
<feature type="compositionally biased region" description="Basic and acidic residues" evidence="10">
    <location>
        <begin position="17"/>
        <end position="27"/>
    </location>
</feature>
<evidence type="ECO:0000256" key="2">
    <source>
        <dbReference type="ARBA" id="ARBA00022679"/>
    </source>
</evidence>
<dbReference type="GO" id="GO:0004674">
    <property type="term" value="F:protein serine/threonine kinase activity"/>
    <property type="evidence" value="ECO:0007669"/>
    <property type="project" value="UniProtKB-KW"/>
</dbReference>
<keyword evidence="3 8" id="KW-0547">Nucleotide-binding</keyword>
<dbReference type="Gene3D" id="1.10.510.10">
    <property type="entry name" value="Transferase(Phosphotransferase) domain 1"/>
    <property type="match status" value="1"/>
</dbReference>
<dbReference type="Gene3D" id="3.30.200.20">
    <property type="entry name" value="Phosphorylase Kinase, domain 1"/>
    <property type="match status" value="1"/>
</dbReference>
<dbReference type="PANTHER" id="PTHR48013:SF32">
    <property type="entry name" value="MITOGEN-ACTIVATED PROTEIN KINASE KINASE 2-LIKE"/>
    <property type="match status" value="1"/>
</dbReference>
<dbReference type="STRING" id="4540.A0A3L6PAB4"/>
<dbReference type="InterPro" id="IPR008271">
    <property type="entry name" value="Ser/Thr_kinase_AS"/>
</dbReference>
<gene>
    <name evidence="12" type="ORF">C2845_PM10G02630</name>
</gene>
<dbReference type="PROSITE" id="PS00107">
    <property type="entry name" value="PROTEIN_KINASE_ATP"/>
    <property type="match status" value="1"/>
</dbReference>
<evidence type="ECO:0000256" key="6">
    <source>
        <dbReference type="ARBA" id="ARBA00038035"/>
    </source>
</evidence>
<keyword evidence="4" id="KW-0418">Kinase</keyword>
<proteinExistence type="inferred from homology"/>
<dbReference type="PROSITE" id="PS50011">
    <property type="entry name" value="PROTEIN_KINASE_DOM"/>
    <property type="match status" value="1"/>
</dbReference>
<dbReference type="PROSITE" id="PS00108">
    <property type="entry name" value="PROTEIN_KINASE_ST"/>
    <property type="match status" value="1"/>
</dbReference>
<comment type="caution">
    <text evidence="12">The sequence shown here is derived from an EMBL/GenBank/DDBJ whole genome shotgun (WGS) entry which is preliminary data.</text>
</comment>
<evidence type="ECO:0000313" key="13">
    <source>
        <dbReference type="Proteomes" id="UP000275267"/>
    </source>
</evidence>
<dbReference type="EMBL" id="PQIB02000018">
    <property type="protein sequence ID" value="RLM54372.1"/>
    <property type="molecule type" value="Genomic_DNA"/>
</dbReference>
<keyword evidence="5 8" id="KW-0067">ATP-binding</keyword>
<evidence type="ECO:0000256" key="9">
    <source>
        <dbReference type="RuleBase" id="RU000304"/>
    </source>
</evidence>
<keyword evidence="13" id="KW-1185">Reference proteome</keyword>
<dbReference type="AlphaFoldDB" id="A0A3L6PAB4"/>
<dbReference type="InterPro" id="IPR000719">
    <property type="entry name" value="Prot_kinase_dom"/>
</dbReference>
<dbReference type="SMART" id="SM00220">
    <property type="entry name" value="S_TKc"/>
    <property type="match status" value="1"/>
</dbReference>
<reference evidence="13" key="1">
    <citation type="journal article" date="2019" name="Nat. Commun.">
        <title>The genome of broomcorn millet.</title>
        <authorList>
            <person name="Zou C."/>
            <person name="Miki D."/>
            <person name="Li D."/>
            <person name="Tang Q."/>
            <person name="Xiao L."/>
            <person name="Rajput S."/>
            <person name="Deng P."/>
            <person name="Jia W."/>
            <person name="Huang R."/>
            <person name="Zhang M."/>
            <person name="Sun Y."/>
            <person name="Hu J."/>
            <person name="Fu X."/>
            <person name="Schnable P.S."/>
            <person name="Li F."/>
            <person name="Zhang H."/>
            <person name="Feng B."/>
            <person name="Zhu X."/>
            <person name="Liu R."/>
            <person name="Schnable J.C."/>
            <person name="Zhu J.-K."/>
            <person name="Zhang H."/>
        </authorList>
    </citation>
    <scope>NUCLEOTIDE SEQUENCE [LARGE SCALE GENOMIC DNA]</scope>
</reference>
<keyword evidence="2" id="KW-0808">Transferase</keyword>
<protein>
    <recommendedName>
        <fullName evidence="7">mitogen-activated protein kinase kinase</fullName>
        <ecNumber evidence="7">2.7.12.2</ecNumber>
    </recommendedName>
</protein>
<evidence type="ECO:0000259" key="11">
    <source>
        <dbReference type="PROSITE" id="PS50011"/>
    </source>
</evidence>
<dbReference type="SUPFAM" id="SSF56112">
    <property type="entry name" value="Protein kinase-like (PK-like)"/>
    <property type="match status" value="1"/>
</dbReference>
<dbReference type="PANTHER" id="PTHR48013">
    <property type="entry name" value="DUAL SPECIFICITY MITOGEN-ACTIVATED PROTEIN KINASE KINASE 5-RELATED"/>
    <property type="match status" value="1"/>
</dbReference>
<comment type="similarity">
    <text evidence="6">Belongs to the protein kinase superfamily. STE Ser/Thr protein kinase family. MAP kinase kinase subfamily.</text>
</comment>
<evidence type="ECO:0000256" key="8">
    <source>
        <dbReference type="PROSITE-ProRule" id="PRU10141"/>
    </source>
</evidence>
<accession>A0A3L6PAB4</accession>
<evidence type="ECO:0000256" key="5">
    <source>
        <dbReference type="ARBA" id="ARBA00022840"/>
    </source>
</evidence>
<evidence type="ECO:0000256" key="1">
    <source>
        <dbReference type="ARBA" id="ARBA00022527"/>
    </source>
</evidence>
<dbReference type="InterPro" id="IPR011009">
    <property type="entry name" value="Kinase-like_dom_sf"/>
</dbReference>
<evidence type="ECO:0000256" key="4">
    <source>
        <dbReference type="ARBA" id="ARBA00022777"/>
    </source>
</evidence>
<dbReference type="GO" id="GO:0051707">
    <property type="term" value="P:response to other organism"/>
    <property type="evidence" value="ECO:0007669"/>
    <property type="project" value="UniProtKB-ARBA"/>
</dbReference>
<dbReference type="Proteomes" id="UP000275267">
    <property type="component" value="Unassembled WGS sequence"/>
</dbReference>
<dbReference type="OrthoDB" id="10252354at2759"/>
<dbReference type="GO" id="GO:0004708">
    <property type="term" value="F:MAP kinase kinase activity"/>
    <property type="evidence" value="ECO:0007669"/>
    <property type="project" value="UniProtKB-EC"/>
</dbReference>
<dbReference type="GO" id="GO:0005524">
    <property type="term" value="F:ATP binding"/>
    <property type="evidence" value="ECO:0007669"/>
    <property type="project" value="UniProtKB-UniRule"/>
</dbReference>
<evidence type="ECO:0000313" key="12">
    <source>
        <dbReference type="EMBL" id="RLM54372.1"/>
    </source>
</evidence>
<dbReference type="EC" id="2.7.12.2" evidence="7"/>
<evidence type="ECO:0000256" key="7">
    <source>
        <dbReference type="ARBA" id="ARBA00038999"/>
    </source>
</evidence>
<sequence length="407" mass="43875">MSASFTSASIGSPSDLKGARTTERAPAREPAAAAGLPMATPRKPIKLTLPSHESTIGKFLTHSGTFRDGDLLVNKYGLRIVSQGEGGEAPPIEPLDSQLSLDDLDVIKVIGKGSSGHVQLVRHKFTRQFFALKILKGLMYLHHERRIIHRDLKPSNILINHRGEVKISDFGVSAIISSSSGQRDTFIGTKNYMAPERINGKKHGYMSDIWSLGLVILECATGNFPFPPCDSFFELLAAIVDQQPPSAPADQFSPEFCSFISACIQKDAKDRSSAQALLLALVALSNAAPQRQEELEQVCGVWNAASEPRKATSTASGPRGGAWEVIPRSVLRAYVPVRSTCAPRTFDNLNGCGGVGVGGARGRGISGGRRSPKLAARWRRCTTRDARACVTAAFSRERQSGLQQSLV</sequence>
<evidence type="ECO:0000256" key="3">
    <source>
        <dbReference type="ARBA" id="ARBA00022741"/>
    </source>
</evidence>
<evidence type="ECO:0000256" key="10">
    <source>
        <dbReference type="SAM" id="MobiDB-lite"/>
    </source>
</evidence>
<feature type="compositionally biased region" description="Polar residues" evidence="10">
    <location>
        <begin position="1"/>
        <end position="12"/>
    </location>
</feature>